<dbReference type="OrthoDB" id="9812532at2"/>
<accession>A0A087M2W5</accession>
<evidence type="ECO:0000256" key="1">
    <source>
        <dbReference type="ARBA" id="ARBA00001968"/>
    </source>
</evidence>
<dbReference type="GO" id="GO:0008948">
    <property type="term" value="F:oxaloacetate decarboxylase activity"/>
    <property type="evidence" value="ECO:0007669"/>
    <property type="project" value="TreeGrafter"/>
</dbReference>
<dbReference type="PANTHER" id="PTHR33254">
    <property type="entry name" value="4-HYDROXY-4-METHYL-2-OXOGLUTARATE ALDOLASE 3-RELATED"/>
    <property type="match status" value="1"/>
</dbReference>
<dbReference type="InterPro" id="IPR005493">
    <property type="entry name" value="RraA/RraA-like"/>
</dbReference>
<evidence type="ECO:0000313" key="7">
    <source>
        <dbReference type="Proteomes" id="UP000028981"/>
    </source>
</evidence>
<organism evidence="6 7">
    <name type="scientific">Devosia riboflavina</name>
    <dbReference type="NCBI Taxonomy" id="46914"/>
    <lineage>
        <taxon>Bacteria</taxon>
        <taxon>Pseudomonadati</taxon>
        <taxon>Pseudomonadota</taxon>
        <taxon>Alphaproteobacteria</taxon>
        <taxon>Hyphomicrobiales</taxon>
        <taxon>Devosiaceae</taxon>
        <taxon>Devosia</taxon>
    </lineage>
</organism>
<dbReference type="Gene3D" id="3.50.30.40">
    <property type="entry name" value="Ribonuclease E inhibitor RraA/RraA-like"/>
    <property type="match status" value="1"/>
</dbReference>
<comment type="cofactor">
    <cofactor evidence="5">
        <name>Mg(2+)</name>
        <dbReference type="ChEBI" id="CHEBI:18420"/>
    </cofactor>
</comment>
<evidence type="ECO:0000256" key="4">
    <source>
        <dbReference type="ARBA" id="ARBA00030169"/>
    </source>
</evidence>
<evidence type="ECO:0000313" key="6">
    <source>
        <dbReference type="EMBL" id="KFL31218.1"/>
    </source>
</evidence>
<feature type="binding site" evidence="5">
    <location>
        <position position="124"/>
    </location>
    <ligand>
        <name>Mg(2+)</name>
        <dbReference type="ChEBI" id="CHEBI:18420"/>
    </ligand>
</feature>
<protein>
    <recommendedName>
        <fullName evidence="2">Putative 4-hydroxy-4-methyl-2-oxoglutarate aldolase</fullName>
    </recommendedName>
    <alternativeName>
        <fullName evidence="3">Regulator of ribonuclease activity homolog</fullName>
    </alternativeName>
    <alternativeName>
        <fullName evidence="4">RraA-like protein</fullName>
    </alternativeName>
</protein>
<dbReference type="GO" id="GO:0046872">
    <property type="term" value="F:metal ion binding"/>
    <property type="evidence" value="ECO:0007669"/>
    <property type="project" value="UniProtKB-KW"/>
</dbReference>
<evidence type="ECO:0000256" key="2">
    <source>
        <dbReference type="ARBA" id="ARBA00016549"/>
    </source>
</evidence>
<name>A0A087M2W5_9HYPH</name>
<dbReference type="EMBL" id="JQGC01000007">
    <property type="protein sequence ID" value="KFL31218.1"/>
    <property type="molecule type" value="Genomic_DNA"/>
</dbReference>
<comment type="cofactor">
    <cofactor evidence="1">
        <name>a divalent metal cation</name>
        <dbReference type="ChEBI" id="CHEBI:60240"/>
    </cofactor>
</comment>
<dbReference type="SUPFAM" id="SSF89562">
    <property type="entry name" value="RraA-like"/>
    <property type="match status" value="1"/>
</dbReference>
<dbReference type="InterPro" id="IPR036704">
    <property type="entry name" value="RraA/RraA-like_sf"/>
</dbReference>
<sequence length="226" mass="23838">MAAYDYNNTDWAAIKRLSQWYSGDIHDVLDGRGPYGYLKGISQFGVLAPGQVVCGPVSTVLYEKSSRVGQPQDVYHGAIDAVVKGGILMVDSSCAEGSGTGELMSSGAKTKGAAATVVNGTVRDLAEVRKLDYPLFAKGMSPVGVSGRMEATYFQTELNIDGVRIRPGDVIFADVTGVVVIPSELVGVIADAADELGKNEVVCRQRILAGEDLQKIWPVGKTGGPV</sequence>
<keyword evidence="7" id="KW-1185">Reference proteome</keyword>
<proteinExistence type="predicted"/>
<dbReference type="PANTHER" id="PTHR33254:SF4">
    <property type="entry name" value="4-HYDROXY-4-METHYL-2-OXOGLUTARATE ALDOLASE 3-RELATED"/>
    <property type="match status" value="1"/>
</dbReference>
<dbReference type="GO" id="GO:0047443">
    <property type="term" value="F:4-hydroxy-4-methyl-2-oxoglutarate aldolase activity"/>
    <property type="evidence" value="ECO:0007669"/>
    <property type="project" value="TreeGrafter"/>
</dbReference>
<feature type="binding site" evidence="5">
    <location>
        <begin position="101"/>
        <end position="104"/>
    </location>
    <ligand>
        <name>substrate</name>
    </ligand>
</feature>
<reference evidence="6 7" key="1">
    <citation type="submission" date="2014-08" db="EMBL/GenBank/DDBJ databases">
        <authorList>
            <person name="Hassan Y.I."/>
            <person name="Lepp D."/>
            <person name="Zhou T."/>
        </authorList>
    </citation>
    <scope>NUCLEOTIDE SEQUENCE [LARGE SCALE GENOMIC DNA]</scope>
    <source>
        <strain evidence="6 7">IFO13584</strain>
    </source>
</reference>
<evidence type="ECO:0000256" key="5">
    <source>
        <dbReference type="PIRSR" id="PIRSR605493-1"/>
    </source>
</evidence>
<gene>
    <name evidence="6" type="ORF">JP75_10000</name>
</gene>
<dbReference type="Pfam" id="PF03737">
    <property type="entry name" value="RraA-like"/>
    <property type="match status" value="1"/>
</dbReference>
<dbReference type="AlphaFoldDB" id="A0A087M2W5"/>
<dbReference type="STRING" id="46914.JP75_10000"/>
<evidence type="ECO:0000256" key="3">
    <source>
        <dbReference type="ARBA" id="ARBA00029596"/>
    </source>
</evidence>
<feature type="binding site" evidence="5">
    <location>
        <position position="123"/>
    </location>
    <ligand>
        <name>substrate</name>
    </ligand>
</feature>
<comment type="caution">
    <text evidence="6">The sequence shown here is derived from an EMBL/GenBank/DDBJ whole genome shotgun (WGS) entry which is preliminary data.</text>
</comment>
<dbReference type="Proteomes" id="UP000028981">
    <property type="component" value="Unassembled WGS sequence"/>
</dbReference>
<dbReference type="RefSeq" id="WP_035082323.1">
    <property type="nucleotide sequence ID" value="NZ_JQGC01000007.1"/>
</dbReference>
<keyword evidence="5" id="KW-0479">Metal-binding</keyword>
<keyword evidence="5" id="KW-0460">Magnesium</keyword>
<dbReference type="CDD" id="cd16841">
    <property type="entry name" value="RraA_family"/>
    <property type="match status" value="1"/>
</dbReference>